<dbReference type="InterPro" id="IPR011045">
    <property type="entry name" value="N2O_reductase_N"/>
</dbReference>
<dbReference type="AlphaFoldDB" id="A0A5C6D6P0"/>
<comment type="caution">
    <text evidence="8">The sequence shown here is derived from an EMBL/GenBank/DDBJ whole genome shotgun (WGS) entry which is preliminary data.</text>
</comment>
<dbReference type="SUPFAM" id="SSF50974">
    <property type="entry name" value="Nitrous oxide reductase, N-terminal domain"/>
    <property type="match status" value="1"/>
</dbReference>
<dbReference type="GO" id="GO:0020037">
    <property type="term" value="F:heme binding"/>
    <property type="evidence" value="ECO:0007669"/>
    <property type="project" value="InterPro"/>
</dbReference>
<evidence type="ECO:0000256" key="2">
    <source>
        <dbReference type="ARBA" id="ARBA00022723"/>
    </source>
</evidence>
<dbReference type="Gene3D" id="1.10.760.10">
    <property type="entry name" value="Cytochrome c-like domain"/>
    <property type="match status" value="2"/>
</dbReference>
<name>A0A5C6D6P0_9BACT</name>
<keyword evidence="2 5" id="KW-0479">Metal-binding</keyword>
<evidence type="ECO:0000256" key="3">
    <source>
        <dbReference type="ARBA" id="ARBA00022729"/>
    </source>
</evidence>
<dbReference type="InterPro" id="IPR009056">
    <property type="entry name" value="Cyt_c-like_dom"/>
</dbReference>
<dbReference type="Pfam" id="PF21783">
    <property type="entry name" value="YNCE"/>
    <property type="match status" value="1"/>
</dbReference>
<reference evidence="8 9" key="1">
    <citation type="submission" date="2019-02" db="EMBL/GenBank/DDBJ databases">
        <title>Deep-cultivation of Planctomycetes and their phenomic and genomic characterization uncovers novel biology.</title>
        <authorList>
            <person name="Wiegand S."/>
            <person name="Jogler M."/>
            <person name="Boedeker C."/>
            <person name="Pinto D."/>
            <person name="Vollmers J."/>
            <person name="Rivas-Marin E."/>
            <person name="Kohn T."/>
            <person name="Peeters S.H."/>
            <person name="Heuer A."/>
            <person name="Rast P."/>
            <person name="Oberbeckmann S."/>
            <person name="Bunk B."/>
            <person name="Jeske O."/>
            <person name="Meyerdierks A."/>
            <person name="Storesund J.E."/>
            <person name="Kallscheuer N."/>
            <person name="Luecker S."/>
            <person name="Lage O.M."/>
            <person name="Pohl T."/>
            <person name="Merkel B.J."/>
            <person name="Hornburger P."/>
            <person name="Mueller R.-W."/>
            <person name="Bruemmer F."/>
            <person name="Labrenz M."/>
            <person name="Spormann A.M."/>
            <person name="Op Den Camp H."/>
            <person name="Overmann J."/>
            <person name="Amann R."/>
            <person name="Jetten M.S.M."/>
            <person name="Mascher T."/>
            <person name="Medema M.H."/>
            <person name="Devos D.P."/>
            <person name="Kaster A.-K."/>
            <person name="Ovreas L."/>
            <person name="Rohde M."/>
            <person name="Galperin M.Y."/>
            <person name="Jogler C."/>
        </authorList>
    </citation>
    <scope>NUCLEOTIDE SEQUENCE [LARGE SCALE GENOMIC DNA]</scope>
    <source>
        <strain evidence="8 9">Poly41</strain>
    </source>
</reference>
<evidence type="ECO:0000259" key="7">
    <source>
        <dbReference type="PROSITE" id="PS51007"/>
    </source>
</evidence>
<keyword evidence="4 5" id="KW-0408">Iron</keyword>
<feature type="domain" description="Cytochrome c" evidence="7">
    <location>
        <begin position="420"/>
        <end position="523"/>
    </location>
</feature>
<evidence type="ECO:0000256" key="4">
    <source>
        <dbReference type="ARBA" id="ARBA00023004"/>
    </source>
</evidence>
<dbReference type="Proteomes" id="UP000319143">
    <property type="component" value="Unassembled WGS sequence"/>
</dbReference>
<dbReference type="Gene3D" id="2.130.10.10">
    <property type="entry name" value="YVTN repeat-like/Quinoprotein amine dehydrogenase"/>
    <property type="match status" value="2"/>
</dbReference>
<dbReference type="PROSITE" id="PS51007">
    <property type="entry name" value="CYTC"/>
    <property type="match status" value="2"/>
</dbReference>
<dbReference type="InterPro" id="IPR051200">
    <property type="entry name" value="Host-pathogen_enzymatic-act"/>
</dbReference>
<dbReference type="GO" id="GO:0009055">
    <property type="term" value="F:electron transfer activity"/>
    <property type="evidence" value="ECO:0007669"/>
    <property type="project" value="InterPro"/>
</dbReference>
<dbReference type="InterPro" id="IPR048433">
    <property type="entry name" value="YNCE-like_beta-prop"/>
</dbReference>
<accession>A0A5C6D6P0</accession>
<dbReference type="SUPFAM" id="SSF46626">
    <property type="entry name" value="Cytochrome c"/>
    <property type="match status" value="2"/>
</dbReference>
<dbReference type="RefSeq" id="WP_146529948.1">
    <property type="nucleotide sequence ID" value="NZ_SJPV01000011.1"/>
</dbReference>
<protein>
    <submittedName>
        <fullName evidence="8">Lactonase, 7-bladed beta-propeller</fullName>
    </submittedName>
</protein>
<keyword evidence="3 6" id="KW-0732">Signal</keyword>
<evidence type="ECO:0000256" key="1">
    <source>
        <dbReference type="ARBA" id="ARBA00022617"/>
    </source>
</evidence>
<keyword evidence="1 5" id="KW-0349">Heme</keyword>
<dbReference type="PANTHER" id="PTHR47197:SF3">
    <property type="entry name" value="DIHYDRO-HEME D1 DEHYDROGENASE"/>
    <property type="match status" value="1"/>
</dbReference>
<gene>
    <name evidence="8" type="ORF">Poly41_52300</name>
</gene>
<dbReference type="InterPro" id="IPR015943">
    <property type="entry name" value="WD40/YVTN_repeat-like_dom_sf"/>
</dbReference>
<proteinExistence type="predicted"/>
<feature type="signal peptide" evidence="6">
    <location>
        <begin position="1"/>
        <end position="21"/>
    </location>
</feature>
<feature type="domain" description="Cytochrome c" evidence="7">
    <location>
        <begin position="538"/>
        <end position="639"/>
    </location>
</feature>
<organism evidence="8 9">
    <name type="scientific">Novipirellula artificiosorum</name>
    <dbReference type="NCBI Taxonomy" id="2528016"/>
    <lineage>
        <taxon>Bacteria</taxon>
        <taxon>Pseudomonadati</taxon>
        <taxon>Planctomycetota</taxon>
        <taxon>Planctomycetia</taxon>
        <taxon>Pirellulales</taxon>
        <taxon>Pirellulaceae</taxon>
        <taxon>Novipirellula</taxon>
    </lineage>
</organism>
<sequence precursor="true">MRRNRCFVVVTLVLFALPVVAEPKPNDRPPNDRSPVDLVVAADSRTVYISDRTAGCVVVVDLESQHTIGEIPLRGKPQGLALSESGDTLYVSEHGAGTVAVIDVTTHQVSSRIEVGKWPTDVALLPSRNRLYVTNQDNHRVSIVELDTAPATPSSEVAAIREPYRVAVAPNQKQVVVVNQLPLGAGTDHDLAAEVSIVNVDGDADEANVVHVKLPAGSSSAKGICVSPDSQWAYVVHNLGRFNLPVTQLERGWVNTTALSIIDIAAAKRKVTVLLDDLMQGAPDPDSVVVSEDGSQLWISHSGVHEVSCVEIGKLHQLLSGELPADLAAMRDGNQPNVWVRIKETPARLSDLENDLTALYLAGIIHRYPTGGIGPRGIALSPDQSKLFVANYFSGTVGVLDTTTGQLQATIALGDSKEPDLARQGEVVFHDARLAFQRWLSCASCHPNDGRTDALRWDFMRDGIGNAKDTPSLILVRETSPLNRRATRQTVRECARTGVMVSHRIMPTDHEVDALTAYMNSLDPAVNPNLTVSGSLDEAAERGKELFFGRASCQHCHPGPTFTDRQSHNIATASAHEDDGLYDTPSLVELYRTAPYLHDGRAVTVKDVFRVHDPSGVHGKAEALSDSELDDLVAFLMSL</sequence>
<evidence type="ECO:0000313" key="8">
    <source>
        <dbReference type="EMBL" id="TWU32853.1"/>
    </source>
</evidence>
<dbReference type="OrthoDB" id="9772811at2"/>
<feature type="chain" id="PRO_5022752062" evidence="6">
    <location>
        <begin position="22"/>
        <end position="639"/>
    </location>
</feature>
<evidence type="ECO:0000256" key="5">
    <source>
        <dbReference type="PROSITE-ProRule" id="PRU00433"/>
    </source>
</evidence>
<evidence type="ECO:0000313" key="9">
    <source>
        <dbReference type="Proteomes" id="UP000319143"/>
    </source>
</evidence>
<keyword evidence="9" id="KW-1185">Reference proteome</keyword>
<dbReference type="InterPro" id="IPR036909">
    <property type="entry name" value="Cyt_c-like_dom_sf"/>
</dbReference>
<dbReference type="GO" id="GO:0046872">
    <property type="term" value="F:metal ion binding"/>
    <property type="evidence" value="ECO:0007669"/>
    <property type="project" value="UniProtKB-KW"/>
</dbReference>
<dbReference type="NCBIfam" id="TIGR02276">
    <property type="entry name" value="beta_rpt_yvtn"/>
    <property type="match status" value="1"/>
</dbReference>
<evidence type="ECO:0000256" key="6">
    <source>
        <dbReference type="SAM" id="SignalP"/>
    </source>
</evidence>
<dbReference type="EMBL" id="SJPV01000011">
    <property type="protein sequence ID" value="TWU32853.1"/>
    <property type="molecule type" value="Genomic_DNA"/>
</dbReference>
<dbReference type="PANTHER" id="PTHR47197">
    <property type="entry name" value="PROTEIN NIRF"/>
    <property type="match status" value="1"/>
</dbReference>
<dbReference type="InterPro" id="IPR011964">
    <property type="entry name" value="YVTN_b-propeller_repeat"/>
</dbReference>